<evidence type="ECO:0000256" key="3">
    <source>
        <dbReference type="ARBA" id="ARBA00023239"/>
    </source>
</evidence>
<dbReference type="GO" id="GO:0006729">
    <property type="term" value="P:tetrahydrobiopterin biosynthetic process"/>
    <property type="evidence" value="ECO:0007669"/>
    <property type="project" value="InterPro"/>
</dbReference>
<comment type="caution">
    <text evidence="5">The sequence shown here is derived from an EMBL/GenBank/DDBJ whole genome shotgun (WGS) entry which is preliminary data.</text>
</comment>
<accession>A0A7X0DLB9</accession>
<gene>
    <name evidence="5" type="ORF">FHS48_001276</name>
</gene>
<evidence type="ECO:0000313" key="5">
    <source>
        <dbReference type="EMBL" id="MBB6209868.1"/>
    </source>
</evidence>
<dbReference type="AlphaFoldDB" id="A0A7X0DLB9"/>
<dbReference type="EC" id="4.2.1.96" evidence="4"/>
<reference evidence="5 6" key="1">
    <citation type="submission" date="2020-08" db="EMBL/GenBank/DDBJ databases">
        <title>Genomic Encyclopedia of Type Strains, Phase IV (KMG-IV): sequencing the most valuable type-strain genomes for metagenomic binning, comparative biology and taxonomic classification.</title>
        <authorList>
            <person name="Goeker M."/>
        </authorList>
    </citation>
    <scope>NUCLEOTIDE SEQUENCE [LARGE SCALE GENOMIC DNA]</scope>
    <source>
        <strain evidence="5 6">DSM 11590</strain>
    </source>
</reference>
<dbReference type="CDD" id="cd00914">
    <property type="entry name" value="PCD_DCoH_subfamily_b"/>
    <property type="match status" value="1"/>
</dbReference>
<dbReference type="Proteomes" id="UP000544872">
    <property type="component" value="Unassembled WGS sequence"/>
</dbReference>
<dbReference type="Gene3D" id="3.30.1360.20">
    <property type="entry name" value="Transcriptional coactivator/pterin dehydratase"/>
    <property type="match status" value="1"/>
</dbReference>
<dbReference type="NCBIfam" id="NF002018">
    <property type="entry name" value="PRK00823.1-3"/>
    <property type="match status" value="1"/>
</dbReference>
<dbReference type="RefSeq" id="WP_184262473.1">
    <property type="nucleotide sequence ID" value="NZ_JACIIX010000003.1"/>
</dbReference>
<name>A0A7X0DLB9_NOVIT</name>
<sequence>MTTDRKAACPQPLTASERDALPRMLPQWTVRPDGAALSRSLRFEDFSAAFGFMTRVALEAERMNHHPDWSNVYATVSISLTTHDAGTLTALDLQLAGVIDRLARESGAF</sequence>
<evidence type="ECO:0000256" key="4">
    <source>
        <dbReference type="HAMAP-Rule" id="MF_00434"/>
    </source>
</evidence>
<protein>
    <recommendedName>
        <fullName evidence="4">Putative pterin-4-alpha-carbinolamine dehydratase</fullName>
        <shortName evidence="4">PHS</shortName>
        <ecNumber evidence="4">4.2.1.96</ecNumber>
    </recommendedName>
    <alternativeName>
        <fullName evidence="4">4-alpha-hydroxy-tetrahydropterin dehydratase</fullName>
    </alternativeName>
    <alternativeName>
        <fullName evidence="4">Pterin carbinolamine dehydratase</fullName>
        <shortName evidence="4">PCD</shortName>
    </alternativeName>
</protein>
<dbReference type="PANTHER" id="PTHR12599">
    <property type="entry name" value="PTERIN-4-ALPHA-CARBINOLAMINE DEHYDRATASE"/>
    <property type="match status" value="1"/>
</dbReference>
<dbReference type="EMBL" id="JACIIX010000003">
    <property type="protein sequence ID" value="MBB6209868.1"/>
    <property type="molecule type" value="Genomic_DNA"/>
</dbReference>
<comment type="catalytic activity">
    <reaction evidence="1 4">
        <text>(4aS,6R)-4a-hydroxy-L-erythro-5,6,7,8-tetrahydrobiopterin = (6R)-L-erythro-6,7-dihydrobiopterin + H2O</text>
        <dbReference type="Rhea" id="RHEA:11920"/>
        <dbReference type="ChEBI" id="CHEBI:15377"/>
        <dbReference type="ChEBI" id="CHEBI:15642"/>
        <dbReference type="ChEBI" id="CHEBI:43120"/>
        <dbReference type="EC" id="4.2.1.96"/>
    </reaction>
</comment>
<dbReference type="Pfam" id="PF01329">
    <property type="entry name" value="Pterin_4a"/>
    <property type="match status" value="1"/>
</dbReference>
<dbReference type="SUPFAM" id="SSF55248">
    <property type="entry name" value="PCD-like"/>
    <property type="match status" value="1"/>
</dbReference>
<evidence type="ECO:0000256" key="1">
    <source>
        <dbReference type="ARBA" id="ARBA00001554"/>
    </source>
</evidence>
<evidence type="ECO:0000256" key="2">
    <source>
        <dbReference type="ARBA" id="ARBA00006472"/>
    </source>
</evidence>
<organism evidence="5 6">
    <name type="scientific">Novispirillum itersonii</name>
    <name type="common">Aquaspirillum itersonii</name>
    <dbReference type="NCBI Taxonomy" id="189"/>
    <lineage>
        <taxon>Bacteria</taxon>
        <taxon>Pseudomonadati</taxon>
        <taxon>Pseudomonadota</taxon>
        <taxon>Alphaproteobacteria</taxon>
        <taxon>Rhodospirillales</taxon>
        <taxon>Novispirillaceae</taxon>
        <taxon>Novispirillum</taxon>
    </lineage>
</organism>
<comment type="similarity">
    <text evidence="2 4">Belongs to the pterin-4-alpha-carbinolamine dehydratase family.</text>
</comment>
<dbReference type="InterPro" id="IPR001533">
    <property type="entry name" value="Pterin_deHydtase"/>
</dbReference>
<keyword evidence="6" id="KW-1185">Reference proteome</keyword>
<dbReference type="HAMAP" id="MF_00434">
    <property type="entry name" value="Pterin_4_alpha"/>
    <property type="match status" value="1"/>
</dbReference>
<dbReference type="InterPro" id="IPR036428">
    <property type="entry name" value="PCD_sf"/>
</dbReference>
<keyword evidence="3 4" id="KW-0456">Lyase</keyword>
<dbReference type="PANTHER" id="PTHR12599:SF0">
    <property type="entry name" value="PTERIN-4-ALPHA-CARBINOLAMINE DEHYDRATASE"/>
    <property type="match status" value="1"/>
</dbReference>
<proteinExistence type="inferred from homology"/>
<evidence type="ECO:0000313" key="6">
    <source>
        <dbReference type="Proteomes" id="UP000544872"/>
    </source>
</evidence>
<dbReference type="GO" id="GO:0008124">
    <property type="term" value="F:4-alpha-hydroxytetrahydrobiopterin dehydratase activity"/>
    <property type="evidence" value="ECO:0007669"/>
    <property type="project" value="UniProtKB-UniRule"/>
</dbReference>